<name>A0A165WI52_9BACI</name>
<dbReference type="Proteomes" id="UP000076476">
    <property type="component" value="Unassembled WGS sequence"/>
</dbReference>
<dbReference type="GeneID" id="301125704"/>
<dbReference type="EMBL" id="LWBR01000072">
    <property type="protein sequence ID" value="KZN95001.1"/>
    <property type="molecule type" value="Genomic_DNA"/>
</dbReference>
<sequence>MVELTNQEIQDILNKLRDGELEEYCVSKEDFMAFRKVLIEREDFKHFHGTAKRGGSIVYRYTKDPRS</sequence>
<dbReference type="KEGG" id="apak:AP3564_11750"/>
<accession>A0A165WI52</accession>
<reference evidence="1 4" key="2">
    <citation type="submission" date="2016-10" db="EMBL/GenBank/DDBJ databases">
        <title>The whole genome sequencing and assembly of Aeribacillus pallidus KCTC3564 strain.</title>
        <authorList>
            <person name="Lee Y.-J."/>
            <person name="Park M.-K."/>
            <person name="Yi H."/>
            <person name="Bahn Y.-S."/>
            <person name="Kim J.F."/>
            <person name="Lee D.-W."/>
        </authorList>
    </citation>
    <scope>NUCLEOTIDE SEQUENCE [LARGE SCALE GENOMIC DNA]</scope>
    <source>
        <strain evidence="1 4">KCTC3564</strain>
    </source>
</reference>
<evidence type="ECO:0008006" key="5">
    <source>
        <dbReference type="Google" id="ProtNLM"/>
    </source>
</evidence>
<reference evidence="2 3" key="1">
    <citation type="submission" date="2016-04" db="EMBL/GenBank/DDBJ databases">
        <title>Draft genome sequence of Aeribacillus pallidus 8m3 from petroleum reservoir.</title>
        <authorList>
            <person name="Poltaraus A.B."/>
            <person name="Nazina T.N."/>
            <person name="Tourova T.P."/>
            <person name="Malakho S.M."/>
            <person name="Korshunova A.V."/>
            <person name="Sokolova D.S."/>
        </authorList>
    </citation>
    <scope>NUCLEOTIDE SEQUENCE [LARGE SCALE GENOMIC DNA]</scope>
    <source>
        <strain evidence="2 3">8m3</strain>
    </source>
</reference>
<evidence type="ECO:0000313" key="4">
    <source>
        <dbReference type="Proteomes" id="UP000214606"/>
    </source>
</evidence>
<organism evidence="2 3">
    <name type="scientific">Aeribacillus pallidus</name>
    <dbReference type="NCBI Taxonomy" id="33936"/>
    <lineage>
        <taxon>Bacteria</taxon>
        <taxon>Bacillati</taxon>
        <taxon>Bacillota</taxon>
        <taxon>Bacilli</taxon>
        <taxon>Bacillales</taxon>
        <taxon>Bacillaceae</taxon>
        <taxon>Aeribacillus</taxon>
    </lineage>
</organism>
<dbReference type="RefSeq" id="WP_063389456.1">
    <property type="nucleotide sequence ID" value="NZ_CP017703.1"/>
</dbReference>
<evidence type="ECO:0000313" key="1">
    <source>
        <dbReference type="EMBL" id="ASS92388.1"/>
    </source>
</evidence>
<evidence type="ECO:0000313" key="2">
    <source>
        <dbReference type="EMBL" id="KZN95001.1"/>
    </source>
</evidence>
<keyword evidence="3" id="KW-1185">Reference proteome</keyword>
<accession>A0A164AIZ3</accession>
<dbReference type="EMBL" id="CP017703">
    <property type="protein sequence ID" value="ASS92388.1"/>
    <property type="molecule type" value="Genomic_DNA"/>
</dbReference>
<evidence type="ECO:0000313" key="3">
    <source>
        <dbReference type="Proteomes" id="UP000076476"/>
    </source>
</evidence>
<protein>
    <recommendedName>
        <fullName evidence="5">Abortive phage infection protein</fullName>
    </recommendedName>
</protein>
<dbReference type="Proteomes" id="UP000214606">
    <property type="component" value="Chromosome"/>
</dbReference>
<dbReference type="AlphaFoldDB" id="A0A165WI52"/>
<proteinExistence type="predicted"/>
<gene>
    <name evidence="1" type="ORF">AP3564_11750</name>
    <name evidence="2" type="ORF">AZI98_16530</name>
</gene>